<evidence type="ECO:0000256" key="1">
    <source>
        <dbReference type="ARBA" id="ARBA00010923"/>
    </source>
</evidence>
<dbReference type="PANTHER" id="PTHR30408:SF12">
    <property type="entry name" value="TYPE I RESTRICTION ENZYME MJAVIII SPECIFICITY SUBUNIT"/>
    <property type="match status" value="1"/>
</dbReference>
<reference evidence="6 7" key="1">
    <citation type="submission" date="2014-07" db="EMBL/GenBank/DDBJ databases">
        <title>Methanogenic archaea and the global carbon cycle.</title>
        <authorList>
            <person name="Henriksen J.R."/>
            <person name="Luke J."/>
            <person name="Reinhart S."/>
            <person name="Benedict M.N."/>
            <person name="Youngblut N.D."/>
            <person name="Metcalf M.E."/>
            <person name="Whitaker R.J."/>
            <person name="Metcalf W.W."/>
        </authorList>
    </citation>
    <scope>NUCLEOTIDE SEQUENCE [LARGE SCALE GENOMIC DNA]</scope>
    <source>
        <strain evidence="6 7">Wiesmoor</strain>
    </source>
</reference>
<keyword evidence="4" id="KW-0175">Coiled coil</keyword>
<dbReference type="InterPro" id="IPR044946">
    <property type="entry name" value="Restrct_endonuc_typeI_TRD_sf"/>
</dbReference>
<dbReference type="GO" id="GO:0009307">
    <property type="term" value="P:DNA restriction-modification system"/>
    <property type="evidence" value="ECO:0007669"/>
    <property type="project" value="UniProtKB-KW"/>
</dbReference>
<evidence type="ECO:0000256" key="3">
    <source>
        <dbReference type="ARBA" id="ARBA00023125"/>
    </source>
</evidence>
<dbReference type="Proteomes" id="UP000033038">
    <property type="component" value="Chromosome"/>
</dbReference>
<dbReference type="CDD" id="cd17256">
    <property type="entry name" value="RMtype1_S_EcoJA65PI-TRD1-CR1_like"/>
    <property type="match status" value="1"/>
</dbReference>
<feature type="coiled-coil region" evidence="4">
    <location>
        <begin position="212"/>
        <end position="243"/>
    </location>
</feature>
<dbReference type="SUPFAM" id="SSF116734">
    <property type="entry name" value="DNA methylase specificity domain"/>
    <property type="match status" value="2"/>
</dbReference>
<dbReference type="RefSeq" id="WP_011306032.1">
    <property type="nucleotide sequence ID" value="NZ_CP009526.1"/>
</dbReference>
<feature type="domain" description="Type I restriction modification DNA specificity" evidence="5">
    <location>
        <begin position="336"/>
        <end position="453"/>
    </location>
</feature>
<dbReference type="HOGENOM" id="CLU_021095_1_2_2"/>
<feature type="domain" description="Type I restriction modification DNA specificity" evidence="5">
    <location>
        <begin position="48"/>
        <end position="227"/>
    </location>
</feature>
<dbReference type="GO" id="GO:0009035">
    <property type="term" value="F:type I site-specific deoxyribonuclease activity"/>
    <property type="evidence" value="ECO:0007669"/>
    <property type="project" value="UniProtKB-EC"/>
</dbReference>
<organism evidence="6 7">
    <name type="scientific">Methanosarcina barkeri str. Wiesmoor</name>
    <dbReference type="NCBI Taxonomy" id="1434109"/>
    <lineage>
        <taxon>Archaea</taxon>
        <taxon>Methanobacteriati</taxon>
        <taxon>Methanobacteriota</taxon>
        <taxon>Stenosarchaea group</taxon>
        <taxon>Methanomicrobia</taxon>
        <taxon>Methanosarcinales</taxon>
        <taxon>Methanosarcinaceae</taxon>
        <taxon>Methanosarcina</taxon>
    </lineage>
</organism>
<dbReference type="AlphaFoldDB" id="A0A0E3QR63"/>
<dbReference type="PATRIC" id="fig|1434109.4.peg.4787"/>
<gene>
    <name evidence="6" type="ORF">MSBRW_3704</name>
</gene>
<keyword evidence="3" id="KW-0238">DNA-binding</keyword>
<dbReference type="GeneID" id="24825347"/>
<comment type="similarity">
    <text evidence="1">Belongs to the type-I restriction system S methylase family.</text>
</comment>
<name>A0A0E3QR63_METBA</name>
<dbReference type="Gene3D" id="1.10.287.1120">
    <property type="entry name" value="Bipartite methylase S protein"/>
    <property type="match status" value="1"/>
</dbReference>
<evidence type="ECO:0000313" key="7">
    <source>
        <dbReference type="Proteomes" id="UP000033038"/>
    </source>
</evidence>
<dbReference type="Gene3D" id="3.90.220.20">
    <property type="entry name" value="DNA methylase specificity domains"/>
    <property type="match status" value="2"/>
</dbReference>
<keyword evidence="6" id="KW-0378">Hydrolase</keyword>
<dbReference type="InterPro" id="IPR052021">
    <property type="entry name" value="Type-I_RS_S_subunit"/>
</dbReference>
<dbReference type="EC" id="3.1.21.3" evidence="6"/>
<evidence type="ECO:0000256" key="2">
    <source>
        <dbReference type="ARBA" id="ARBA00022747"/>
    </source>
</evidence>
<dbReference type="PANTHER" id="PTHR30408">
    <property type="entry name" value="TYPE-1 RESTRICTION ENZYME ECOKI SPECIFICITY PROTEIN"/>
    <property type="match status" value="1"/>
</dbReference>
<dbReference type="EMBL" id="CP009526">
    <property type="protein sequence ID" value="AKB52957.1"/>
    <property type="molecule type" value="Genomic_DNA"/>
</dbReference>
<accession>A0A0E3QR63</accession>
<dbReference type="Pfam" id="PF01420">
    <property type="entry name" value="Methylase_S"/>
    <property type="match status" value="2"/>
</dbReference>
<protein>
    <submittedName>
        <fullName evidence="6">Type I restriction-modification system, specificity subunit S</fullName>
        <ecNumber evidence="6">3.1.21.3</ecNumber>
    </submittedName>
</protein>
<dbReference type="GO" id="GO:0003677">
    <property type="term" value="F:DNA binding"/>
    <property type="evidence" value="ECO:0007669"/>
    <property type="project" value="UniProtKB-KW"/>
</dbReference>
<evidence type="ECO:0000256" key="4">
    <source>
        <dbReference type="SAM" id="Coils"/>
    </source>
</evidence>
<evidence type="ECO:0000313" key="6">
    <source>
        <dbReference type="EMBL" id="AKB52957.1"/>
    </source>
</evidence>
<dbReference type="KEGG" id="mbw:MSBRW_3704"/>
<sequence length="477" mass="54248">MSGLVGEVNENIQVKNSQEKYDVNLGIREWKRYPEYKDSGVEWIGEIPKEWEVKKIKHTTYVKGRIGWQGLKSDEFIDEGPFLVTGTDFINGSVNWGSCYHVNEERYNEDPYIQLKEKDLLITKDGTIGKVALVTRLKTKATLNSGIFLTRPLTGEYYTNFMYWLLNSEVFETFFNYISNGSTIQHLYQNVFVIFSFPLPSLSEQQSIVSFLDRETSKIETLIEKKQRLIELLEEKRSALISHAVTKGLDPYAKKKNSGVEWVGEIPEGWFLSKLKYLTSKIGSGKTPRGGSEIYCDSGILFLRSQNVHFDGLRLDDVVYIDESIDSEMSSTRVLPDDVLLNITGASIGRSSIVPKDFPQANVNQHVCIIRPLKKKIDSRLLHYELSSNGVQALIFSNENGTSREGLTFSQISNFVIAIPNNLDEQRHIANFLDHKTEKIDTFINKISAQIEKLKEYRTALISAAVTGKIDVREEVA</sequence>
<evidence type="ECO:0000259" key="5">
    <source>
        <dbReference type="Pfam" id="PF01420"/>
    </source>
</evidence>
<keyword evidence="2" id="KW-0680">Restriction system</keyword>
<dbReference type="InterPro" id="IPR000055">
    <property type="entry name" value="Restrct_endonuc_typeI_TRD"/>
</dbReference>
<dbReference type="REBASE" id="109348">
    <property type="entry name" value="S.MbaWORF3703P"/>
</dbReference>
<proteinExistence type="inferred from homology"/>